<evidence type="ECO:0000256" key="2">
    <source>
        <dbReference type="ARBA" id="ARBA00007866"/>
    </source>
</evidence>
<comment type="similarity">
    <text evidence="2 14">Belongs to the cytochrome c oxidase subunit 2 family.</text>
</comment>
<keyword evidence="7" id="KW-1278">Translocase</keyword>
<evidence type="ECO:0000256" key="1">
    <source>
        <dbReference type="ARBA" id="ARBA00004141"/>
    </source>
</evidence>
<dbReference type="PROSITE" id="PS51257">
    <property type="entry name" value="PROKAR_LIPOPROTEIN"/>
    <property type="match status" value="1"/>
</dbReference>
<dbReference type="Gene3D" id="2.60.40.420">
    <property type="entry name" value="Cupredoxins - blue copper proteins"/>
    <property type="match status" value="1"/>
</dbReference>
<dbReference type="NCBIfam" id="TIGR02866">
    <property type="entry name" value="CoxB"/>
    <property type="match status" value="1"/>
</dbReference>
<evidence type="ECO:0000256" key="4">
    <source>
        <dbReference type="ARBA" id="ARBA00022660"/>
    </source>
</evidence>
<dbReference type="InterPro" id="IPR045187">
    <property type="entry name" value="CcO_II"/>
</dbReference>
<dbReference type="EMBL" id="VLNT01000022">
    <property type="protein sequence ID" value="TSD55568.1"/>
    <property type="molecule type" value="Genomic_DNA"/>
</dbReference>
<protein>
    <recommendedName>
        <fullName evidence="15">Cytochrome c oxidase subunit 2</fullName>
        <ecNumber evidence="15">7.1.1.9</ecNumber>
    </recommendedName>
</protein>
<evidence type="ECO:0000256" key="8">
    <source>
        <dbReference type="ARBA" id="ARBA00022982"/>
    </source>
</evidence>
<dbReference type="EC" id="7.1.1.9" evidence="15"/>
<reference evidence="19 20" key="1">
    <citation type="submission" date="2019-07" db="EMBL/GenBank/DDBJ databases">
        <authorList>
            <person name="Zhao L.H."/>
        </authorList>
    </citation>
    <scope>NUCLEOTIDE SEQUENCE [LARGE SCALE GENOMIC DNA]</scope>
    <source>
        <strain evidence="19 20">Co35</strain>
    </source>
</reference>
<dbReference type="SUPFAM" id="SSF81464">
    <property type="entry name" value="Cytochrome c oxidase subunit II-like, transmembrane region"/>
    <property type="match status" value="1"/>
</dbReference>
<keyword evidence="11 17" id="KW-0472">Membrane</keyword>
<comment type="subcellular location">
    <subcellularLocation>
        <location evidence="14">Cell membrane</location>
        <topology evidence="14">Multi-pass membrane protein</topology>
    </subcellularLocation>
    <subcellularLocation>
        <location evidence="1">Membrane</location>
        <topology evidence="1">Multi-pass membrane protein</topology>
    </subcellularLocation>
</comment>
<dbReference type="InterPro" id="IPR036257">
    <property type="entry name" value="Cyt_c_oxidase_su2_TM_sf"/>
</dbReference>
<feature type="transmembrane region" description="Helical" evidence="17">
    <location>
        <begin position="99"/>
        <end position="118"/>
    </location>
</feature>
<evidence type="ECO:0000256" key="13">
    <source>
        <dbReference type="ARBA" id="ARBA00047816"/>
    </source>
</evidence>
<dbReference type="InterPro" id="IPR001505">
    <property type="entry name" value="Copper_CuA"/>
</dbReference>
<dbReference type="OrthoDB" id="9781261at2"/>
<comment type="caution">
    <text evidence="19">The sequence shown here is derived from an EMBL/GenBank/DDBJ whole genome shotgun (WGS) entry which is preliminary data.</text>
</comment>
<evidence type="ECO:0000259" key="18">
    <source>
        <dbReference type="PROSITE" id="PS50857"/>
    </source>
</evidence>
<name>A0A554RN47_9ACTN</name>
<sequence>MVQVSERRPVGRKKLAAVIAAAALLLSGCSPVDESELKRLALPIAGSDRSEPMWHLWLGTWIAVLVVFVLVFALILYAPIRYRRRAGQTAAPSQIRYNLPIEALYTIAPLVVVAAFFFHTVQAQNSMLDDSETPDHTIEVVGSKWQWTFNYLDSEATGGEPVYDQGDTENLPDLYLPVDETVEFQLFSPDVIHSFWIPEFYFKMDVIPGEGPQDNRFQMTPTREGTFTGRCAELCGVYHTRMLFNVHVVSRAEYDAHLEELQQEGQIGRPQGASDATTVTGLGDHGGEG</sequence>
<dbReference type="AlphaFoldDB" id="A0A554RN47"/>
<keyword evidence="10 15" id="KW-0186">Copper</keyword>
<proteinExistence type="inferred from homology"/>
<dbReference type="Pfam" id="PF02790">
    <property type="entry name" value="COX2_TM"/>
    <property type="match status" value="1"/>
</dbReference>
<dbReference type="InterPro" id="IPR014222">
    <property type="entry name" value="Cyt_c_oxidase_su2"/>
</dbReference>
<dbReference type="PANTHER" id="PTHR22888">
    <property type="entry name" value="CYTOCHROME C OXIDASE, SUBUNIT II"/>
    <property type="match status" value="1"/>
</dbReference>
<dbReference type="GO" id="GO:0016491">
    <property type="term" value="F:oxidoreductase activity"/>
    <property type="evidence" value="ECO:0007669"/>
    <property type="project" value="UniProtKB-KW"/>
</dbReference>
<dbReference type="GO" id="GO:0005886">
    <property type="term" value="C:plasma membrane"/>
    <property type="evidence" value="ECO:0007669"/>
    <property type="project" value="UniProtKB-SubCell"/>
</dbReference>
<keyword evidence="5 14" id="KW-0812">Transmembrane</keyword>
<evidence type="ECO:0000256" key="3">
    <source>
        <dbReference type="ARBA" id="ARBA00022448"/>
    </source>
</evidence>
<evidence type="ECO:0000256" key="7">
    <source>
        <dbReference type="ARBA" id="ARBA00022967"/>
    </source>
</evidence>
<dbReference type="Gene3D" id="1.10.287.90">
    <property type="match status" value="1"/>
</dbReference>
<dbReference type="InterPro" id="IPR008972">
    <property type="entry name" value="Cupredoxin"/>
</dbReference>
<evidence type="ECO:0000256" key="6">
    <source>
        <dbReference type="ARBA" id="ARBA00022723"/>
    </source>
</evidence>
<dbReference type="InterPro" id="IPR011759">
    <property type="entry name" value="Cyt_c_oxidase_su2_TM_dom"/>
</dbReference>
<feature type="region of interest" description="Disordered" evidence="16">
    <location>
        <begin position="265"/>
        <end position="289"/>
    </location>
</feature>
<evidence type="ECO:0000256" key="5">
    <source>
        <dbReference type="ARBA" id="ARBA00022692"/>
    </source>
</evidence>
<dbReference type="GO" id="GO:0042773">
    <property type="term" value="P:ATP synthesis coupled electron transport"/>
    <property type="evidence" value="ECO:0007669"/>
    <property type="project" value="TreeGrafter"/>
</dbReference>
<evidence type="ECO:0000256" key="14">
    <source>
        <dbReference type="RuleBase" id="RU000456"/>
    </source>
</evidence>
<gene>
    <name evidence="19" type="primary">coxB</name>
    <name evidence="19" type="ORF">FNM00_16810</name>
</gene>
<keyword evidence="4 14" id="KW-0679">Respiratory chain</keyword>
<dbReference type="PROSITE" id="PS00078">
    <property type="entry name" value="COX2"/>
    <property type="match status" value="1"/>
</dbReference>
<keyword evidence="19" id="KW-0560">Oxidoreductase</keyword>
<dbReference type="PROSITE" id="PS50857">
    <property type="entry name" value="COX2_CUA"/>
    <property type="match status" value="1"/>
</dbReference>
<dbReference type="PRINTS" id="PR01166">
    <property type="entry name" value="CYCOXIDASEII"/>
</dbReference>
<evidence type="ECO:0000256" key="10">
    <source>
        <dbReference type="ARBA" id="ARBA00023008"/>
    </source>
</evidence>
<evidence type="ECO:0000256" key="11">
    <source>
        <dbReference type="ARBA" id="ARBA00023136"/>
    </source>
</evidence>
<keyword evidence="8 14" id="KW-0249">Electron transport</keyword>
<evidence type="ECO:0000256" key="16">
    <source>
        <dbReference type="SAM" id="MobiDB-lite"/>
    </source>
</evidence>
<dbReference type="Pfam" id="PF00116">
    <property type="entry name" value="COX2"/>
    <property type="match status" value="1"/>
</dbReference>
<feature type="transmembrane region" description="Helical" evidence="17">
    <location>
        <begin position="55"/>
        <end position="78"/>
    </location>
</feature>
<evidence type="ECO:0000256" key="12">
    <source>
        <dbReference type="ARBA" id="ARBA00024688"/>
    </source>
</evidence>
<dbReference type="CDD" id="cd13919">
    <property type="entry name" value="CuRO_HCO_II_like_5"/>
    <property type="match status" value="1"/>
</dbReference>
<dbReference type="Proteomes" id="UP000316988">
    <property type="component" value="Unassembled WGS sequence"/>
</dbReference>
<evidence type="ECO:0000256" key="9">
    <source>
        <dbReference type="ARBA" id="ARBA00022989"/>
    </source>
</evidence>
<dbReference type="InterPro" id="IPR002429">
    <property type="entry name" value="CcO_II-like_C"/>
</dbReference>
<keyword evidence="3 14" id="KW-0813">Transport</keyword>
<keyword evidence="6 15" id="KW-0479">Metal-binding</keyword>
<keyword evidence="9 17" id="KW-1133">Transmembrane helix</keyword>
<comment type="cofactor">
    <cofactor evidence="15">
        <name>Cu cation</name>
        <dbReference type="ChEBI" id="CHEBI:23378"/>
    </cofactor>
    <text evidence="15">Binds a copper A center.</text>
</comment>
<keyword evidence="20" id="KW-1185">Reference proteome</keyword>
<organism evidence="19 20">
    <name type="scientific">Aeromicrobium piscarium</name>
    <dbReference type="NCBI Taxonomy" id="2590901"/>
    <lineage>
        <taxon>Bacteria</taxon>
        <taxon>Bacillati</taxon>
        <taxon>Actinomycetota</taxon>
        <taxon>Actinomycetes</taxon>
        <taxon>Propionibacteriales</taxon>
        <taxon>Nocardioidaceae</taxon>
        <taxon>Aeromicrobium</taxon>
    </lineage>
</organism>
<feature type="domain" description="Cytochrome oxidase subunit II copper A binding" evidence="18">
    <location>
        <begin position="133"/>
        <end position="260"/>
    </location>
</feature>
<evidence type="ECO:0000313" key="19">
    <source>
        <dbReference type="EMBL" id="TSD55568.1"/>
    </source>
</evidence>
<comment type="catalytic activity">
    <reaction evidence="13 15">
        <text>4 Fe(II)-[cytochrome c] + O2 + 8 H(+)(in) = 4 Fe(III)-[cytochrome c] + 2 H2O + 4 H(+)(out)</text>
        <dbReference type="Rhea" id="RHEA:11436"/>
        <dbReference type="Rhea" id="RHEA-COMP:10350"/>
        <dbReference type="Rhea" id="RHEA-COMP:14399"/>
        <dbReference type="ChEBI" id="CHEBI:15377"/>
        <dbReference type="ChEBI" id="CHEBI:15378"/>
        <dbReference type="ChEBI" id="CHEBI:15379"/>
        <dbReference type="ChEBI" id="CHEBI:29033"/>
        <dbReference type="ChEBI" id="CHEBI:29034"/>
        <dbReference type="EC" id="7.1.1.9"/>
    </reaction>
</comment>
<dbReference type="PANTHER" id="PTHR22888:SF9">
    <property type="entry name" value="CYTOCHROME C OXIDASE SUBUNIT 2"/>
    <property type="match status" value="1"/>
</dbReference>
<evidence type="ECO:0000256" key="17">
    <source>
        <dbReference type="SAM" id="Phobius"/>
    </source>
</evidence>
<dbReference type="SUPFAM" id="SSF49503">
    <property type="entry name" value="Cupredoxins"/>
    <property type="match status" value="1"/>
</dbReference>
<accession>A0A554RN47</accession>
<dbReference type="GO" id="GO:0005507">
    <property type="term" value="F:copper ion binding"/>
    <property type="evidence" value="ECO:0007669"/>
    <property type="project" value="InterPro"/>
</dbReference>
<evidence type="ECO:0000256" key="15">
    <source>
        <dbReference type="RuleBase" id="RU004024"/>
    </source>
</evidence>
<comment type="function">
    <text evidence="12 15">Subunits I and II form the functional core of the enzyme complex. Electrons originating in cytochrome c are transferred via heme a and Cu(A) to the binuclear center formed by heme a3 and Cu(B).</text>
</comment>
<evidence type="ECO:0000313" key="20">
    <source>
        <dbReference type="Proteomes" id="UP000316988"/>
    </source>
</evidence>
<dbReference type="GO" id="GO:0004129">
    <property type="term" value="F:cytochrome-c oxidase activity"/>
    <property type="evidence" value="ECO:0007669"/>
    <property type="project" value="UniProtKB-EC"/>
</dbReference>